<feature type="compositionally biased region" description="Polar residues" evidence="1">
    <location>
        <begin position="346"/>
        <end position="358"/>
    </location>
</feature>
<dbReference type="PANTHER" id="PTHR15317">
    <property type="entry name" value="T-CELL SURFACE PROTEIN TACTILE"/>
    <property type="match status" value="1"/>
</dbReference>
<proteinExistence type="predicted"/>
<dbReference type="InterPro" id="IPR042381">
    <property type="entry name" value="CD96"/>
</dbReference>
<dbReference type="InterPro" id="IPR007110">
    <property type="entry name" value="Ig-like_dom"/>
</dbReference>
<keyword evidence="5" id="KW-1185">Reference proteome</keyword>
<dbReference type="RefSeq" id="XP_028277189.1">
    <property type="nucleotide sequence ID" value="XM_028421388.1"/>
</dbReference>
<dbReference type="GeneID" id="114446007"/>
<dbReference type="Pfam" id="PF07686">
    <property type="entry name" value="V-set"/>
    <property type="match status" value="1"/>
</dbReference>
<dbReference type="Gene3D" id="2.60.40.10">
    <property type="entry name" value="Immunoglobulins"/>
    <property type="match status" value="2"/>
</dbReference>
<accession>A0A6P7JJP1</accession>
<dbReference type="InterPro" id="IPR036179">
    <property type="entry name" value="Ig-like_dom_sf"/>
</dbReference>
<dbReference type="SUPFAM" id="SSF48726">
    <property type="entry name" value="Immunoglobulin"/>
    <property type="match status" value="2"/>
</dbReference>
<feature type="signal peptide" evidence="3">
    <location>
        <begin position="1"/>
        <end position="30"/>
    </location>
</feature>
<reference evidence="6" key="1">
    <citation type="submission" date="2025-08" db="UniProtKB">
        <authorList>
            <consortium name="RefSeq"/>
        </authorList>
    </citation>
    <scope>IDENTIFICATION</scope>
</reference>
<sequence>MWLLGKWNMAGNALGTTFSLLLLLASVIQGEQNGEVIHYETMEAAVGQNITLPCIVKKHTDLKIVSIEWSKKKKEKDNENIKLAVYSISHGHYYFWPNVTVLTEKNNANTLTGTRLHLPSMTKWDSGIYVCDITTFPLGSIRAETQLAIRDDDIEINCNVNSTVKVHDGENVTIHCRLFPNTWYRWTKDKEQVSESESLELWRVTDANAGVYTLTVNTGNKSLHKDFIIAVLTATTSLPTDGVTVSPESLTKSAGSRFITSPTSGSLTHVDRTMNSTNDPKTSNVTLTSAGLITPSTNATHTNVSPSTATHSDRYHPLNSTPSSYGSTVFKAAQEMASDDKRNESKLYTLQPEDNSSLKPEEPSTPGSISQSPTLTVGTTVNVTEDKDTKRSHMLLVSIVLVLVLIAVAGCFYRRHLIKKRMDLPPSFKPPPPPVKYTAARHNEVYTGPYPIARCNSDAEFMRYETIV</sequence>
<evidence type="ECO:0000256" key="1">
    <source>
        <dbReference type="SAM" id="MobiDB-lite"/>
    </source>
</evidence>
<keyword evidence="3" id="KW-0732">Signal</keyword>
<feature type="compositionally biased region" description="Polar residues" evidence="1">
    <location>
        <begin position="318"/>
        <end position="327"/>
    </location>
</feature>
<keyword evidence="2" id="KW-1133">Transmembrane helix</keyword>
<keyword evidence="2" id="KW-0472">Membrane</keyword>
<evidence type="ECO:0000313" key="5">
    <source>
        <dbReference type="Proteomes" id="UP000515145"/>
    </source>
</evidence>
<feature type="region of interest" description="Disordered" evidence="1">
    <location>
        <begin position="254"/>
        <end position="375"/>
    </location>
</feature>
<dbReference type="InterPro" id="IPR013106">
    <property type="entry name" value="Ig_V-set"/>
</dbReference>
<organism evidence="5 6">
    <name type="scientific">Parambassis ranga</name>
    <name type="common">Indian glassy fish</name>
    <dbReference type="NCBI Taxonomy" id="210632"/>
    <lineage>
        <taxon>Eukaryota</taxon>
        <taxon>Metazoa</taxon>
        <taxon>Chordata</taxon>
        <taxon>Craniata</taxon>
        <taxon>Vertebrata</taxon>
        <taxon>Euteleostomi</taxon>
        <taxon>Actinopterygii</taxon>
        <taxon>Neopterygii</taxon>
        <taxon>Teleostei</taxon>
        <taxon>Neoteleostei</taxon>
        <taxon>Acanthomorphata</taxon>
        <taxon>Ovalentaria</taxon>
        <taxon>Ambassidae</taxon>
        <taxon>Parambassis</taxon>
    </lineage>
</organism>
<name>A0A6P7JJP1_9TELE</name>
<feature type="compositionally biased region" description="Polar residues" evidence="1">
    <location>
        <begin position="254"/>
        <end position="310"/>
    </location>
</feature>
<feature type="transmembrane region" description="Helical" evidence="2">
    <location>
        <begin position="394"/>
        <end position="413"/>
    </location>
</feature>
<feature type="chain" id="PRO_5028184032" evidence="3">
    <location>
        <begin position="31"/>
        <end position="468"/>
    </location>
</feature>
<dbReference type="Proteomes" id="UP000515145">
    <property type="component" value="Chromosome 14"/>
</dbReference>
<keyword evidence="2" id="KW-0812">Transmembrane</keyword>
<dbReference type="InterPro" id="IPR013783">
    <property type="entry name" value="Ig-like_fold"/>
</dbReference>
<gene>
    <name evidence="6" type="primary">LOC114446007</name>
</gene>
<dbReference type="SMART" id="SM00409">
    <property type="entry name" value="IG"/>
    <property type="match status" value="2"/>
</dbReference>
<dbReference type="InParanoid" id="A0A6P7JJP1"/>
<dbReference type="InterPro" id="IPR003599">
    <property type="entry name" value="Ig_sub"/>
</dbReference>
<protein>
    <submittedName>
        <fullName evidence="6">T-cell surface protein tactile</fullName>
    </submittedName>
</protein>
<dbReference type="GO" id="GO:0006954">
    <property type="term" value="P:inflammatory response"/>
    <property type="evidence" value="ECO:0007669"/>
    <property type="project" value="TreeGrafter"/>
</dbReference>
<evidence type="ECO:0000313" key="6">
    <source>
        <dbReference type="RefSeq" id="XP_028277189.1"/>
    </source>
</evidence>
<evidence type="ECO:0000256" key="2">
    <source>
        <dbReference type="SAM" id="Phobius"/>
    </source>
</evidence>
<evidence type="ECO:0000256" key="3">
    <source>
        <dbReference type="SAM" id="SignalP"/>
    </source>
</evidence>
<feature type="compositionally biased region" description="Polar residues" evidence="1">
    <location>
        <begin position="365"/>
        <end position="375"/>
    </location>
</feature>
<feature type="domain" description="Ig-like" evidence="4">
    <location>
        <begin position="47"/>
        <end position="148"/>
    </location>
</feature>
<dbReference type="GO" id="GO:0007160">
    <property type="term" value="P:cell-matrix adhesion"/>
    <property type="evidence" value="ECO:0007669"/>
    <property type="project" value="TreeGrafter"/>
</dbReference>
<dbReference type="PROSITE" id="PS50835">
    <property type="entry name" value="IG_LIKE"/>
    <property type="match status" value="1"/>
</dbReference>
<dbReference type="PANTHER" id="PTHR15317:SF1">
    <property type="entry name" value="T-CELL SURFACE PROTEIN TACTILE"/>
    <property type="match status" value="1"/>
</dbReference>
<dbReference type="OrthoDB" id="10012075at2759"/>
<evidence type="ECO:0000259" key="4">
    <source>
        <dbReference type="PROSITE" id="PS50835"/>
    </source>
</evidence>
<dbReference type="AlphaFoldDB" id="A0A6P7JJP1"/>